<gene>
    <name evidence="1" type="ORF">DCO17_05690</name>
</gene>
<proteinExistence type="predicted"/>
<organism evidence="1 2">
    <name type="scientific">Polynucleobacter tropicus</name>
    <dbReference type="NCBI Taxonomy" id="1743174"/>
    <lineage>
        <taxon>Bacteria</taxon>
        <taxon>Pseudomonadati</taxon>
        <taxon>Pseudomonadota</taxon>
        <taxon>Betaproteobacteria</taxon>
        <taxon>Burkholderiales</taxon>
        <taxon>Burkholderiaceae</taxon>
        <taxon>Polynucleobacter</taxon>
    </lineage>
</organism>
<sequence length="153" mass="16730">MTQVAECSECGNARALFGSCPHCGSSASPILAVDVVELNIKHGNPSVEDALNILAVKIRELQELGIKAIILIHGYGSSGEGGHIKRAIHEALELNYYADRIDEYFYGENVPYGSPAYHELMKKRPSLKRYLRHFKASNAGITVLLLGSGYRNA</sequence>
<keyword evidence="2" id="KW-1185">Reference proteome</keyword>
<dbReference type="EMBL" id="CP028942">
    <property type="protein sequence ID" value="QKM64765.1"/>
    <property type="molecule type" value="Genomic_DNA"/>
</dbReference>
<accession>A0A6M9Q144</accession>
<dbReference type="RefSeq" id="WP_173955805.1">
    <property type="nucleotide sequence ID" value="NZ_CP028942.1"/>
</dbReference>
<dbReference type="AlphaFoldDB" id="A0A6M9Q144"/>
<dbReference type="SUPFAM" id="SSF160443">
    <property type="entry name" value="SMR domain-like"/>
    <property type="match status" value="1"/>
</dbReference>
<evidence type="ECO:0000313" key="2">
    <source>
        <dbReference type="Proteomes" id="UP000503312"/>
    </source>
</evidence>
<dbReference type="KEGG" id="ptrp:DCO17_05690"/>
<reference evidence="1 2" key="1">
    <citation type="submission" date="2018-04" db="EMBL/GenBank/DDBJ databases">
        <title>Polynucleobacter sp. UH21B genome.</title>
        <authorList>
            <person name="Hahn M.W."/>
        </authorList>
    </citation>
    <scope>NUCLEOTIDE SEQUENCE [LARGE SCALE GENOMIC DNA]</scope>
    <source>
        <strain evidence="1 2">MWH-UH21B</strain>
    </source>
</reference>
<name>A0A6M9Q144_9BURK</name>
<evidence type="ECO:0000313" key="1">
    <source>
        <dbReference type="EMBL" id="QKM64765.1"/>
    </source>
</evidence>
<protein>
    <submittedName>
        <fullName evidence="1">DNA mismatch repair protein MutS</fullName>
    </submittedName>
</protein>
<dbReference type="InterPro" id="IPR036063">
    <property type="entry name" value="Smr_dom_sf"/>
</dbReference>
<dbReference type="Proteomes" id="UP000503312">
    <property type="component" value="Chromosome"/>
</dbReference>
<dbReference type="Gene3D" id="3.30.1370.110">
    <property type="match status" value="1"/>
</dbReference>